<dbReference type="Gene3D" id="3.40.50.720">
    <property type="entry name" value="NAD(P)-binding Rossmann-like Domain"/>
    <property type="match status" value="1"/>
</dbReference>
<keyword evidence="4" id="KW-1185">Reference proteome</keyword>
<keyword evidence="2" id="KW-0560">Oxidoreductase</keyword>
<dbReference type="Proteomes" id="UP000722485">
    <property type="component" value="Unassembled WGS sequence"/>
</dbReference>
<dbReference type="PRINTS" id="PR00081">
    <property type="entry name" value="GDHRDH"/>
</dbReference>
<accession>A0A9P5HCB2</accession>
<sequence length="255" mass="26821">MSHPGRLEGKVAIVTGGGAGFGVGIVEKFVFEGAKVVVLDINEEDAKKVSSAQPPNLSVGLKGDVSCEADWKAALDAAVETFGRLDIVVNNAGVVYKACPSIETSEEDYDRVMRVNLKSIYWSSKVIIPYFLAQNVGGLFINISSMASPRPRPSLVWYGASKGGVTNATKGLAIEWAKHNIRFNVIHPVAGETNMVPLFLGGPDSPEARIGMMSTIPLGRFALPADIGNAAAFLASDEASMITGAALDVDGGRGI</sequence>
<dbReference type="PRINTS" id="PR00080">
    <property type="entry name" value="SDRFAMILY"/>
</dbReference>
<dbReference type="Pfam" id="PF13561">
    <property type="entry name" value="adh_short_C2"/>
    <property type="match status" value="1"/>
</dbReference>
<evidence type="ECO:0000313" key="3">
    <source>
        <dbReference type="EMBL" id="KAF7554735.1"/>
    </source>
</evidence>
<dbReference type="InterPro" id="IPR036291">
    <property type="entry name" value="NAD(P)-bd_dom_sf"/>
</dbReference>
<comment type="caution">
    <text evidence="3">The sequence shown here is derived from an EMBL/GenBank/DDBJ whole genome shotgun (WGS) entry which is preliminary data.</text>
</comment>
<dbReference type="InterPro" id="IPR002347">
    <property type="entry name" value="SDR_fam"/>
</dbReference>
<organism evidence="3 4">
    <name type="scientific">Cylindrodendrum hubeiense</name>
    <dbReference type="NCBI Taxonomy" id="595255"/>
    <lineage>
        <taxon>Eukaryota</taxon>
        <taxon>Fungi</taxon>
        <taxon>Dikarya</taxon>
        <taxon>Ascomycota</taxon>
        <taxon>Pezizomycotina</taxon>
        <taxon>Sordariomycetes</taxon>
        <taxon>Hypocreomycetidae</taxon>
        <taxon>Hypocreales</taxon>
        <taxon>Nectriaceae</taxon>
        <taxon>Cylindrodendrum</taxon>
    </lineage>
</organism>
<dbReference type="PANTHER" id="PTHR43639">
    <property type="entry name" value="OXIDOREDUCTASE, SHORT-CHAIN DEHYDROGENASE/REDUCTASE FAMILY (AFU_ORTHOLOGUE AFUA_5G02870)"/>
    <property type="match status" value="1"/>
</dbReference>
<name>A0A9P5HCB2_9HYPO</name>
<dbReference type="EMBL" id="JAANBB010000029">
    <property type="protein sequence ID" value="KAF7554735.1"/>
    <property type="molecule type" value="Genomic_DNA"/>
</dbReference>
<dbReference type="SUPFAM" id="SSF51735">
    <property type="entry name" value="NAD(P)-binding Rossmann-fold domains"/>
    <property type="match status" value="1"/>
</dbReference>
<evidence type="ECO:0000256" key="2">
    <source>
        <dbReference type="ARBA" id="ARBA00023002"/>
    </source>
</evidence>
<dbReference type="NCBIfam" id="NF005559">
    <property type="entry name" value="PRK07231.1"/>
    <property type="match status" value="1"/>
</dbReference>
<evidence type="ECO:0000313" key="4">
    <source>
        <dbReference type="Proteomes" id="UP000722485"/>
    </source>
</evidence>
<dbReference type="GO" id="GO:0016491">
    <property type="term" value="F:oxidoreductase activity"/>
    <property type="evidence" value="ECO:0007669"/>
    <property type="project" value="UniProtKB-KW"/>
</dbReference>
<dbReference type="PANTHER" id="PTHR43639:SF5">
    <property type="entry name" value="OXIDOREDUCTASE, SHORT-CHAIN DEHYDROGENASE_REDUCTASE FAMILY (AFU_ORTHOLOGUE AFUA_6G09140)"/>
    <property type="match status" value="1"/>
</dbReference>
<keyword evidence="1" id="KW-0521">NADP</keyword>
<gene>
    <name evidence="3" type="ORF">G7Z17_g2714</name>
</gene>
<reference evidence="3" key="1">
    <citation type="submission" date="2020-03" db="EMBL/GenBank/DDBJ databases">
        <title>Draft Genome Sequence of Cylindrodendrum hubeiense.</title>
        <authorList>
            <person name="Buettner E."/>
            <person name="Kellner H."/>
        </authorList>
    </citation>
    <scope>NUCLEOTIDE SEQUENCE</scope>
    <source>
        <strain evidence="3">IHI 201604</strain>
    </source>
</reference>
<dbReference type="OrthoDB" id="294295at2759"/>
<protein>
    <submittedName>
        <fullName evidence="3">Uncharacterized protein</fullName>
    </submittedName>
</protein>
<dbReference type="FunFam" id="3.40.50.720:FF:000084">
    <property type="entry name" value="Short-chain dehydrogenase reductase"/>
    <property type="match status" value="1"/>
</dbReference>
<proteinExistence type="predicted"/>
<dbReference type="AlphaFoldDB" id="A0A9P5HCB2"/>
<evidence type="ECO:0000256" key="1">
    <source>
        <dbReference type="ARBA" id="ARBA00022857"/>
    </source>
</evidence>